<keyword evidence="2" id="KW-1185">Reference proteome</keyword>
<protein>
    <submittedName>
        <fullName evidence="1">Uncharacterized protein</fullName>
    </submittedName>
</protein>
<dbReference type="InterPro" id="IPR045728">
    <property type="entry name" value="DUF6082"/>
</dbReference>
<dbReference type="EMBL" id="CP034539">
    <property type="protein sequence ID" value="AZQ36698.1"/>
    <property type="molecule type" value="Genomic_DNA"/>
</dbReference>
<dbReference type="RefSeq" id="WP_126394213.1">
    <property type="nucleotide sequence ID" value="NZ_CP034539.1"/>
</dbReference>
<name>A0A3Q9EV34_9ACTN</name>
<evidence type="ECO:0000313" key="2">
    <source>
        <dbReference type="Proteomes" id="UP000280298"/>
    </source>
</evidence>
<sequence>MDVPNHEDLLRDLVYAFTQVGEAMTAVAEQLRGANKIRVQALFAGQLDRAIDDPVLAAGLSTLSDLSEDKRRQMLLANKHYGLLLLSYEVGVTNRNELLGHLKVLSKSAVFTEYWARTSEHRALLPSESLEARIGRAVDAIMDERPDDLEEWWVVGPGSATAPD</sequence>
<reference evidence="1 2" key="1">
    <citation type="journal article" date="2019" name="Int. J. Syst. Evol. Microbiol.">
        <title>Streptomyces cyaneochromogenes sp. nov., a blue pigment-producing actinomycete from manganese-contaminated soil.</title>
        <authorList>
            <person name="Tang X."/>
            <person name="Zhao J."/>
            <person name="Li K."/>
            <person name="Chen Z."/>
            <person name="Sun Y."/>
            <person name="Gao J."/>
        </authorList>
    </citation>
    <scope>NUCLEOTIDE SEQUENCE [LARGE SCALE GENOMIC DNA]</scope>
    <source>
        <strain evidence="1 2">MK-45</strain>
    </source>
</reference>
<organism evidence="1 2">
    <name type="scientific">Streptomyces cyaneochromogenes</name>
    <dbReference type="NCBI Taxonomy" id="2496836"/>
    <lineage>
        <taxon>Bacteria</taxon>
        <taxon>Bacillati</taxon>
        <taxon>Actinomycetota</taxon>
        <taxon>Actinomycetes</taxon>
        <taxon>Kitasatosporales</taxon>
        <taxon>Streptomycetaceae</taxon>
        <taxon>Streptomyces</taxon>
    </lineage>
</organism>
<dbReference type="AlphaFoldDB" id="A0A3Q9EV34"/>
<dbReference type="Pfam" id="PF19560">
    <property type="entry name" value="DUF6082"/>
    <property type="match status" value="1"/>
</dbReference>
<proteinExistence type="predicted"/>
<dbReference type="KEGG" id="scya:EJ357_27330"/>
<dbReference type="Proteomes" id="UP000280298">
    <property type="component" value="Chromosome"/>
</dbReference>
<gene>
    <name evidence="1" type="ORF">EJ357_27330</name>
</gene>
<dbReference type="OrthoDB" id="4330791at2"/>
<accession>A0A3Q9EV34</accession>
<evidence type="ECO:0000313" key="1">
    <source>
        <dbReference type="EMBL" id="AZQ36698.1"/>
    </source>
</evidence>